<gene>
    <name evidence="9" type="ORF">FC32_GL001955</name>
</gene>
<dbReference type="Pfam" id="PF00482">
    <property type="entry name" value="T2SSF"/>
    <property type="match status" value="2"/>
</dbReference>
<organism evidence="9 10">
    <name type="scientific">Ligilactobacillus apodemi DSM 16634 = JCM 16172</name>
    <dbReference type="NCBI Taxonomy" id="1423724"/>
    <lineage>
        <taxon>Bacteria</taxon>
        <taxon>Bacillati</taxon>
        <taxon>Bacillota</taxon>
        <taxon>Bacilli</taxon>
        <taxon>Lactobacillales</taxon>
        <taxon>Lactobacillaceae</taxon>
        <taxon>Ligilactobacillus</taxon>
    </lineage>
</organism>
<dbReference type="PANTHER" id="PTHR30012:SF0">
    <property type="entry name" value="TYPE II SECRETION SYSTEM PROTEIN F-RELATED"/>
    <property type="match status" value="1"/>
</dbReference>
<dbReference type="InterPro" id="IPR042094">
    <property type="entry name" value="T2SS_GspF_sf"/>
</dbReference>
<dbReference type="Gene3D" id="1.20.81.30">
    <property type="entry name" value="Type II secretion system (T2SS), domain F"/>
    <property type="match status" value="2"/>
</dbReference>
<feature type="domain" description="Type II secretion system protein GspF" evidence="8">
    <location>
        <begin position="219"/>
        <end position="338"/>
    </location>
</feature>
<keyword evidence="4 7" id="KW-0812">Transmembrane</keyword>
<keyword evidence="5 7" id="KW-1133">Transmembrane helix</keyword>
<protein>
    <submittedName>
        <fullName evidence="9">Comg operon protein 2</fullName>
    </submittedName>
</protein>
<dbReference type="PATRIC" id="fig|1423724.4.peg.2039"/>
<reference evidence="9 10" key="1">
    <citation type="journal article" date="2015" name="Genome Announc.">
        <title>Expanding the biotechnology potential of lactobacilli through comparative genomics of 213 strains and associated genera.</title>
        <authorList>
            <person name="Sun Z."/>
            <person name="Harris H.M."/>
            <person name="McCann A."/>
            <person name="Guo C."/>
            <person name="Argimon S."/>
            <person name="Zhang W."/>
            <person name="Yang X."/>
            <person name="Jeffery I.B."/>
            <person name="Cooney J.C."/>
            <person name="Kagawa T.F."/>
            <person name="Liu W."/>
            <person name="Song Y."/>
            <person name="Salvetti E."/>
            <person name="Wrobel A."/>
            <person name="Rasinkangas P."/>
            <person name="Parkhill J."/>
            <person name="Rea M.C."/>
            <person name="O'Sullivan O."/>
            <person name="Ritari J."/>
            <person name="Douillard F.P."/>
            <person name="Paul Ross R."/>
            <person name="Yang R."/>
            <person name="Briner A.E."/>
            <person name="Felis G.E."/>
            <person name="de Vos W.M."/>
            <person name="Barrangou R."/>
            <person name="Klaenhammer T.R."/>
            <person name="Caufield P.W."/>
            <person name="Cui Y."/>
            <person name="Zhang H."/>
            <person name="O'Toole P.W."/>
        </authorList>
    </citation>
    <scope>NUCLEOTIDE SEQUENCE [LARGE SCALE GENOMIC DNA]</scope>
    <source>
        <strain evidence="9 10">DSM 16634</strain>
    </source>
</reference>
<proteinExistence type="inferred from homology"/>
<evidence type="ECO:0000256" key="5">
    <source>
        <dbReference type="ARBA" id="ARBA00022989"/>
    </source>
</evidence>
<evidence type="ECO:0000256" key="4">
    <source>
        <dbReference type="ARBA" id="ARBA00022692"/>
    </source>
</evidence>
<keyword evidence="10" id="KW-1185">Reference proteome</keyword>
<evidence type="ECO:0000256" key="2">
    <source>
        <dbReference type="ARBA" id="ARBA00005745"/>
    </source>
</evidence>
<feature type="transmembrane region" description="Helical" evidence="7">
    <location>
        <begin position="163"/>
        <end position="186"/>
    </location>
</feature>
<keyword evidence="6 7" id="KW-0472">Membrane</keyword>
<dbReference type="InterPro" id="IPR018076">
    <property type="entry name" value="T2SS_GspF_dom"/>
</dbReference>
<comment type="caution">
    <text evidence="9">The sequence shown here is derived from an EMBL/GenBank/DDBJ whole genome shotgun (WGS) entry which is preliminary data.</text>
</comment>
<dbReference type="AlphaFoldDB" id="A0A0R1U509"/>
<dbReference type="eggNOG" id="COG1459">
    <property type="taxonomic scope" value="Bacteria"/>
</dbReference>
<dbReference type="InterPro" id="IPR003004">
    <property type="entry name" value="GspF/PilC"/>
</dbReference>
<feature type="domain" description="Type II secretion system protein GspF" evidence="8">
    <location>
        <begin position="28"/>
        <end position="141"/>
    </location>
</feature>
<dbReference type="PANTHER" id="PTHR30012">
    <property type="entry name" value="GENERAL SECRETION PATHWAY PROTEIN"/>
    <property type="match status" value="1"/>
</dbReference>
<evidence type="ECO:0000256" key="1">
    <source>
        <dbReference type="ARBA" id="ARBA00004651"/>
    </source>
</evidence>
<comment type="similarity">
    <text evidence="2">Belongs to the GSP F family.</text>
</comment>
<evidence type="ECO:0000313" key="10">
    <source>
        <dbReference type="Proteomes" id="UP000051324"/>
    </source>
</evidence>
<dbReference type="Proteomes" id="UP000051324">
    <property type="component" value="Unassembled WGS sequence"/>
</dbReference>
<dbReference type="STRING" id="1423724.FC32_GL001955"/>
<evidence type="ECO:0000256" key="3">
    <source>
        <dbReference type="ARBA" id="ARBA00022475"/>
    </source>
</evidence>
<feature type="transmembrane region" description="Helical" evidence="7">
    <location>
        <begin position="319"/>
        <end position="340"/>
    </location>
</feature>
<name>A0A0R1U509_9LACO</name>
<dbReference type="GO" id="GO:0005886">
    <property type="term" value="C:plasma membrane"/>
    <property type="evidence" value="ECO:0007669"/>
    <property type="project" value="UniProtKB-SubCell"/>
</dbReference>
<evidence type="ECO:0000313" key="9">
    <source>
        <dbReference type="EMBL" id="KRL86101.1"/>
    </source>
</evidence>
<evidence type="ECO:0000259" key="8">
    <source>
        <dbReference type="Pfam" id="PF00482"/>
    </source>
</evidence>
<evidence type="ECO:0000256" key="7">
    <source>
        <dbReference type="SAM" id="Phobius"/>
    </source>
</evidence>
<feature type="transmembrane region" description="Helical" evidence="7">
    <location>
        <begin position="119"/>
        <end position="143"/>
    </location>
</feature>
<sequence>MHAKLPHKHSNTFLKAKKRWTLKQEALFFSLLADLLGAGFSLKQALQSLQSFMAINLTGVVEYLNTGGSFSASLKENISEALYCQLYIAEKHGNLLQTVQQLGQYLTKRLQQKAKLHALLIYPLLILGMLAFILSGIKIWLAPELVRFNSQRATVSYRQIENYAWYIGAIFSIVMFFYVLKIGYWWKKQSLLGRHSWYSGLPVLGKIYRQYLRYYLTFNLGLLLRSGLEFQQICELLQSFSPNTLLHQLGIELEKYLVSGRNLAELIKNYHFFPTELGLFFEKGKTQLEIGDDLLSYSKLAYLRLLQQMDVLLSWVQPLLFLLIAAIIIGTYLALLLPIYSSLGGMYT</sequence>
<dbReference type="EMBL" id="AZFT01000031">
    <property type="protein sequence ID" value="KRL86101.1"/>
    <property type="molecule type" value="Genomic_DNA"/>
</dbReference>
<evidence type="ECO:0000256" key="6">
    <source>
        <dbReference type="ARBA" id="ARBA00023136"/>
    </source>
</evidence>
<keyword evidence="3" id="KW-1003">Cell membrane</keyword>
<comment type="subcellular location">
    <subcellularLocation>
        <location evidence="1">Cell membrane</location>
        <topology evidence="1">Multi-pass membrane protein</topology>
    </subcellularLocation>
</comment>
<accession>A0A0R1U509</accession>